<keyword evidence="7" id="KW-0249">Electron transport</keyword>
<dbReference type="SFLD" id="SFLDG01168">
    <property type="entry name" value="Ferric_reductase_subgroup_(FRE"/>
    <property type="match status" value="1"/>
</dbReference>
<dbReference type="SUPFAM" id="SSF63380">
    <property type="entry name" value="Riboflavin synthase domain-like"/>
    <property type="match status" value="1"/>
</dbReference>
<evidence type="ECO:0000256" key="11">
    <source>
        <dbReference type="ARBA" id="ARBA00023136"/>
    </source>
</evidence>
<dbReference type="PANTHER" id="PTHR32361">
    <property type="entry name" value="FERRIC/CUPRIC REDUCTASE TRANSMEMBRANE COMPONENT"/>
    <property type="match status" value="1"/>
</dbReference>
<keyword evidence="10" id="KW-0406">Ion transport</keyword>
<evidence type="ECO:0000313" key="17">
    <source>
        <dbReference type="Proteomes" id="UP000431533"/>
    </source>
</evidence>
<dbReference type="CDD" id="cd06186">
    <property type="entry name" value="NOX_Duox_like_FAD_NADP"/>
    <property type="match status" value="1"/>
</dbReference>
<evidence type="ECO:0000256" key="10">
    <source>
        <dbReference type="ARBA" id="ARBA00023065"/>
    </source>
</evidence>
<dbReference type="Proteomes" id="UP000431533">
    <property type="component" value="Unassembled WGS sequence"/>
</dbReference>
<dbReference type="OrthoDB" id="3944240at2759"/>
<dbReference type="SUPFAM" id="SSF52343">
    <property type="entry name" value="Ferredoxin reductase-like, C-terminal NADP-linked domain"/>
    <property type="match status" value="1"/>
</dbReference>
<dbReference type="GO" id="GO:0005886">
    <property type="term" value="C:plasma membrane"/>
    <property type="evidence" value="ECO:0007669"/>
    <property type="project" value="UniProtKB-SubCell"/>
</dbReference>
<dbReference type="Gene3D" id="3.40.50.80">
    <property type="entry name" value="Nucleotide-binding domain of ferredoxin-NADP reductase (FNR) module"/>
    <property type="match status" value="1"/>
</dbReference>
<evidence type="ECO:0000256" key="7">
    <source>
        <dbReference type="ARBA" id="ARBA00022982"/>
    </source>
</evidence>
<dbReference type="GO" id="GO:0015677">
    <property type="term" value="P:copper ion import"/>
    <property type="evidence" value="ECO:0007669"/>
    <property type="project" value="TreeGrafter"/>
</dbReference>
<evidence type="ECO:0000256" key="6">
    <source>
        <dbReference type="ARBA" id="ARBA00022692"/>
    </source>
</evidence>
<proteinExistence type="inferred from homology"/>
<dbReference type="InterPro" id="IPR051410">
    <property type="entry name" value="Ferric/Cupric_Reductase"/>
</dbReference>
<dbReference type="GO" id="GO:0052851">
    <property type="term" value="F:ferric-chelate reductase (NADPH) activity"/>
    <property type="evidence" value="ECO:0007669"/>
    <property type="project" value="UniProtKB-EC"/>
</dbReference>
<keyword evidence="11 14" id="KW-0472">Membrane</keyword>
<name>A0A8H8TXL9_9HELO</name>
<evidence type="ECO:0000256" key="12">
    <source>
        <dbReference type="ARBA" id="ARBA00023180"/>
    </source>
</evidence>
<evidence type="ECO:0000256" key="1">
    <source>
        <dbReference type="ARBA" id="ARBA00004651"/>
    </source>
</evidence>
<dbReference type="Pfam" id="PF08022">
    <property type="entry name" value="FAD_binding_8"/>
    <property type="match status" value="1"/>
</dbReference>
<keyword evidence="9" id="KW-0560">Oxidoreductase</keyword>
<dbReference type="Pfam" id="PF08030">
    <property type="entry name" value="NAD_binding_6"/>
    <property type="match status" value="1"/>
</dbReference>
<dbReference type="InterPro" id="IPR017938">
    <property type="entry name" value="Riboflavin_synthase-like_b-brl"/>
</dbReference>
<dbReference type="GeneID" id="41985582"/>
<sequence length="681" mass="75532">MDSMGGMMTMAPGVPGLFYMQQIFWAFVGTAIGVATIANVLNRILCHQRILSSRNVSGAAKPRSFFFQAHATASAIIREFSYYSSPLSFRNWHFYLPPVGPLIMMVGYVVLIVVCVFYRLDPKDFLQWEDIGYRSGFIAVCQMPLIVLLAGKRNIIGFFTGVGYERLAWLHRWVARALLFTVFIHMGFWFSEWAKYDYVGVKVKTDALTQRGIAAGSILLWLVLSSVAPIRKLSYEFFIVQHIISWLGFFTALYFHVPEENRIWIWLPLAFWAFDRFIRAIYLIYANLSVLHKNSTGFLACRATFEPLDESHTRITIMNPPITWAAGQHLFLTCHPLAPLSSHPFTIASLPEDGKLEFVVRAKKGATKRFFKYAQKAYSGLPTATGKPNTGRSVLIDGPYATIRPLRQFDSLVFIAGSTGATFTMPLMRDIVREWKGAKSATSSRLLGLSPPAGAVTRHIRFVWVVKQKSAVEWFASQLDQVVRDVEALRNEGHDIAVDISIYITCDDALTSGQSSIMNGAGAPRGTKIQIGGSDSSSDEKKVLTENVEETLSTVSSYSSIKDCCCTRIITDENAITPPCDCASRRLQKESRSAPTANSFGKPNRMVDARINLLSGRPYVSNIIRKTAEVALGEMAVVVCGPPGLVQCTRNAVVAISDDRAVHKGTGAQGIYVHAEAFGYA</sequence>
<evidence type="ECO:0000259" key="15">
    <source>
        <dbReference type="PROSITE" id="PS51384"/>
    </source>
</evidence>
<evidence type="ECO:0000256" key="14">
    <source>
        <dbReference type="SAM" id="Phobius"/>
    </source>
</evidence>
<evidence type="ECO:0000256" key="13">
    <source>
        <dbReference type="ARBA" id="ARBA00048483"/>
    </source>
</evidence>
<evidence type="ECO:0000313" key="16">
    <source>
        <dbReference type="EMBL" id="TVY26169.1"/>
    </source>
</evidence>
<keyword evidence="12" id="KW-0325">Glycoprotein</keyword>
<dbReference type="SFLD" id="SFLDS00052">
    <property type="entry name" value="Ferric_Reductase_Domain"/>
    <property type="match status" value="1"/>
</dbReference>
<dbReference type="InterPro" id="IPR013112">
    <property type="entry name" value="FAD-bd_8"/>
</dbReference>
<dbReference type="PANTHER" id="PTHR32361:SF9">
    <property type="entry name" value="FERRIC REDUCTASE TRANSMEMBRANE COMPONENT 3-RELATED"/>
    <property type="match status" value="1"/>
</dbReference>
<organism evidence="16 17">
    <name type="scientific">Lachnellula hyalina</name>
    <dbReference type="NCBI Taxonomy" id="1316788"/>
    <lineage>
        <taxon>Eukaryota</taxon>
        <taxon>Fungi</taxon>
        <taxon>Dikarya</taxon>
        <taxon>Ascomycota</taxon>
        <taxon>Pezizomycotina</taxon>
        <taxon>Leotiomycetes</taxon>
        <taxon>Helotiales</taxon>
        <taxon>Lachnaceae</taxon>
        <taxon>Lachnellula</taxon>
    </lineage>
</organism>
<keyword evidence="4" id="KW-0813">Transport</keyword>
<evidence type="ECO:0000256" key="2">
    <source>
        <dbReference type="ARBA" id="ARBA00006278"/>
    </source>
</evidence>
<keyword evidence="6 14" id="KW-0812">Transmembrane</keyword>
<keyword evidence="5" id="KW-1003">Cell membrane</keyword>
<dbReference type="EMBL" id="QGMH01000076">
    <property type="protein sequence ID" value="TVY26169.1"/>
    <property type="molecule type" value="Genomic_DNA"/>
</dbReference>
<protein>
    <recommendedName>
        <fullName evidence="3">ferric-chelate reductase (NADPH)</fullName>
        <ecNumber evidence="3">1.16.1.9</ecNumber>
    </recommendedName>
</protein>
<comment type="catalytic activity">
    <reaction evidence="13">
        <text>2 a Fe(II)-siderophore + NADP(+) + H(+) = 2 a Fe(III)-siderophore + NADPH</text>
        <dbReference type="Rhea" id="RHEA:28795"/>
        <dbReference type="Rhea" id="RHEA-COMP:11342"/>
        <dbReference type="Rhea" id="RHEA-COMP:11344"/>
        <dbReference type="ChEBI" id="CHEBI:15378"/>
        <dbReference type="ChEBI" id="CHEBI:29033"/>
        <dbReference type="ChEBI" id="CHEBI:29034"/>
        <dbReference type="ChEBI" id="CHEBI:57783"/>
        <dbReference type="ChEBI" id="CHEBI:58349"/>
        <dbReference type="EC" id="1.16.1.9"/>
    </reaction>
</comment>
<feature type="transmembrane region" description="Helical" evidence="14">
    <location>
        <begin position="131"/>
        <end position="152"/>
    </location>
</feature>
<feature type="domain" description="FAD-binding FR-type" evidence="15">
    <location>
        <begin position="295"/>
        <end position="406"/>
    </location>
</feature>
<feature type="transmembrane region" description="Helical" evidence="14">
    <location>
        <begin position="211"/>
        <end position="230"/>
    </location>
</feature>
<dbReference type="InterPro" id="IPR013121">
    <property type="entry name" value="Fe_red_NAD-bd_6"/>
</dbReference>
<dbReference type="GO" id="GO:0006826">
    <property type="term" value="P:iron ion transport"/>
    <property type="evidence" value="ECO:0007669"/>
    <property type="project" value="TreeGrafter"/>
</dbReference>
<dbReference type="InterPro" id="IPR013130">
    <property type="entry name" value="Fe3_Rdtase_TM_dom"/>
</dbReference>
<keyword evidence="8 14" id="KW-1133">Transmembrane helix</keyword>
<dbReference type="Gene3D" id="2.40.30.10">
    <property type="entry name" value="Translation factors"/>
    <property type="match status" value="1"/>
</dbReference>
<dbReference type="RefSeq" id="XP_031004957.1">
    <property type="nucleotide sequence ID" value="XM_031150331.1"/>
</dbReference>
<feature type="transmembrane region" description="Helical" evidence="14">
    <location>
        <begin position="237"/>
        <end position="257"/>
    </location>
</feature>
<reference evidence="16 17" key="1">
    <citation type="submission" date="2018-05" db="EMBL/GenBank/DDBJ databases">
        <title>Genome sequencing and assembly of the regulated plant pathogen Lachnellula willkommii and related sister species for the development of diagnostic species identification markers.</title>
        <authorList>
            <person name="Giroux E."/>
            <person name="Bilodeau G."/>
        </authorList>
    </citation>
    <scope>NUCLEOTIDE SEQUENCE [LARGE SCALE GENOMIC DNA]</scope>
    <source>
        <strain evidence="16 17">CBS 185.66</strain>
    </source>
</reference>
<dbReference type="AlphaFoldDB" id="A0A8H8TXL9"/>
<evidence type="ECO:0000256" key="8">
    <source>
        <dbReference type="ARBA" id="ARBA00022989"/>
    </source>
</evidence>
<gene>
    <name evidence="16" type="primary">FRE2</name>
    <name evidence="16" type="ORF">LHYA1_G005384</name>
</gene>
<dbReference type="Pfam" id="PF01794">
    <property type="entry name" value="Ferric_reduct"/>
    <property type="match status" value="1"/>
</dbReference>
<evidence type="ECO:0000256" key="9">
    <source>
        <dbReference type="ARBA" id="ARBA00023002"/>
    </source>
</evidence>
<comment type="caution">
    <text evidence="16">The sequence shown here is derived from an EMBL/GenBank/DDBJ whole genome shotgun (WGS) entry which is preliminary data.</text>
</comment>
<evidence type="ECO:0000256" key="3">
    <source>
        <dbReference type="ARBA" id="ARBA00012668"/>
    </source>
</evidence>
<feature type="transmembrane region" description="Helical" evidence="14">
    <location>
        <begin position="94"/>
        <end position="119"/>
    </location>
</feature>
<dbReference type="InterPro" id="IPR017927">
    <property type="entry name" value="FAD-bd_FR_type"/>
</dbReference>
<dbReference type="InterPro" id="IPR039261">
    <property type="entry name" value="FNR_nucleotide-bd"/>
</dbReference>
<feature type="transmembrane region" description="Helical" evidence="14">
    <location>
        <begin position="173"/>
        <end position="191"/>
    </location>
</feature>
<comment type="subcellular location">
    <subcellularLocation>
        <location evidence="1">Cell membrane</location>
        <topology evidence="1">Multi-pass membrane protein</topology>
    </subcellularLocation>
</comment>
<dbReference type="GO" id="GO:0006879">
    <property type="term" value="P:intracellular iron ion homeostasis"/>
    <property type="evidence" value="ECO:0007669"/>
    <property type="project" value="TreeGrafter"/>
</dbReference>
<comment type="similarity">
    <text evidence="2">Belongs to the ferric reductase (FRE) family.</text>
</comment>
<feature type="transmembrane region" description="Helical" evidence="14">
    <location>
        <begin position="23"/>
        <end position="45"/>
    </location>
</feature>
<evidence type="ECO:0000256" key="5">
    <source>
        <dbReference type="ARBA" id="ARBA00022475"/>
    </source>
</evidence>
<keyword evidence="17" id="KW-1185">Reference proteome</keyword>
<dbReference type="EC" id="1.16.1.9" evidence="3"/>
<accession>A0A8H8TXL9</accession>
<dbReference type="PROSITE" id="PS51384">
    <property type="entry name" value="FAD_FR"/>
    <property type="match status" value="1"/>
</dbReference>
<evidence type="ECO:0000256" key="4">
    <source>
        <dbReference type="ARBA" id="ARBA00022448"/>
    </source>
</evidence>